<keyword evidence="4" id="KW-0812">Transmembrane</keyword>
<accession>A0A2G9YY34</accession>
<sequence length="229" mass="26759">MELSVILPSYNEAENLTPLLRDLRDKLDKLKIQYELIVVDDGSTDNTQAILDSLKKEIPALKNIRIWPNSGFSTAVIRGLGESRGDALAFMDSDGQVDAKYLVEIFLKLKKDNLDICKGKRVKRNDGWQRRFFSKIYNFLFRLMFGGNFDDIGGKPKVFTRHFYEDIKPESKAWFIDNEFMIKAIKRGYKIGEFPVIFNRRQRGKSKVRPSTACSYLIDMLKWWYSKKY</sequence>
<dbReference type="GO" id="GO:0009103">
    <property type="term" value="P:lipopolysaccharide biosynthetic process"/>
    <property type="evidence" value="ECO:0007669"/>
    <property type="project" value="UniProtKB-KW"/>
</dbReference>
<evidence type="ECO:0000256" key="7">
    <source>
        <dbReference type="ARBA" id="ARBA00023136"/>
    </source>
</evidence>
<reference evidence="9 10" key="1">
    <citation type="submission" date="2017-09" db="EMBL/GenBank/DDBJ databases">
        <title>Depth-based differentiation of microbial function through sediment-hosted aquifers and enrichment of novel symbionts in the deep terrestrial subsurface.</title>
        <authorList>
            <person name="Probst A.J."/>
            <person name="Ladd B."/>
            <person name="Jarett J.K."/>
            <person name="Geller-Mcgrath D.E."/>
            <person name="Sieber C.M."/>
            <person name="Emerson J.B."/>
            <person name="Anantharaman K."/>
            <person name="Thomas B.C."/>
            <person name="Malmstrom R."/>
            <person name="Stieglmeier M."/>
            <person name="Klingl A."/>
            <person name="Woyke T."/>
            <person name="Ryan C.M."/>
            <person name="Banfield J.F."/>
        </authorList>
    </citation>
    <scope>NUCLEOTIDE SEQUENCE [LARGE SCALE GENOMIC DNA]</scope>
    <source>
        <strain evidence="9">CG23_combo_of_CG06-09_8_20_14_all_38_19</strain>
    </source>
</reference>
<evidence type="ECO:0000256" key="2">
    <source>
        <dbReference type="ARBA" id="ARBA00022676"/>
    </source>
</evidence>
<feature type="domain" description="Glycosyltransferase 2-like" evidence="8">
    <location>
        <begin position="4"/>
        <end position="163"/>
    </location>
</feature>
<comment type="caution">
    <text evidence="9">The sequence shown here is derived from an EMBL/GenBank/DDBJ whole genome shotgun (WGS) entry which is preliminary data.</text>
</comment>
<evidence type="ECO:0000256" key="1">
    <source>
        <dbReference type="ARBA" id="ARBA00022475"/>
    </source>
</evidence>
<organism evidence="9 10">
    <name type="scientific">Candidatus Nealsonbacteria bacterium CG23_combo_of_CG06-09_8_20_14_all_38_19</name>
    <dbReference type="NCBI Taxonomy" id="1974721"/>
    <lineage>
        <taxon>Bacteria</taxon>
        <taxon>Candidatus Nealsoniibacteriota</taxon>
    </lineage>
</organism>
<evidence type="ECO:0000313" key="9">
    <source>
        <dbReference type="EMBL" id="PIP23351.1"/>
    </source>
</evidence>
<dbReference type="CDD" id="cd04179">
    <property type="entry name" value="DPM_DPG-synthase_like"/>
    <property type="match status" value="1"/>
</dbReference>
<evidence type="ECO:0000256" key="4">
    <source>
        <dbReference type="ARBA" id="ARBA00022692"/>
    </source>
</evidence>
<keyword evidence="2" id="KW-0328">Glycosyltransferase</keyword>
<evidence type="ECO:0000256" key="6">
    <source>
        <dbReference type="ARBA" id="ARBA00022989"/>
    </source>
</evidence>
<dbReference type="GO" id="GO:0005886">
    <property type="term" value="C:plasma membrane"/>
    <property type="evidence" value="ECO:0007669"/>
    <property type="project" value="TreeGrafter"/>
</dbReference>
<dbReference type="PANTHER" id="PTHR48090:SF3">
    <property type="entry name" value="UNDECAPRENYL-PHOSPHATE 4-DEOXY-4-FORMAMIDO-L-ARABINOSE TRANSFERASE"/>
    <property type="match status" value="1"/>
</dbReference>
<name>A0A2G9YY34_9BACT</name>
<evidence type="ECO:0000256" key="3">
    <source>
        <dbReference type="ARBA" id="ARBA00022679"/>
    </source>
</evidence>
<dbReference type="Proteomes" id="UP000230273">
    <property type="component" value="Unassembled WGS sequence"/>
</dbReference>
<dbReference type="InterPro" id="IPR029044">
    <property type="entry name" value="Nucleotide-diphossugar_trans"/>
</dbReference>
<evidence type="ECO:0000259" key="8">
    <source>
        <dbReference type="Pfam" id="PF00535"/>
    </source>
</evidence>
<dbReference type="SUPFAM" id="SSF53448">
    <property type="entry name" value="Nucleotide-diphospho-sugar transferases"/>
    <property type="match status" value="1"/>
</dbReference>
<dbReference type="InterPro" id="IPR050256">
    <property type="entry name" value="Glycosyltransferase_2"/>
</dbReference>
<evidence type="ECO:0000256" key="5">
    <source>
        <dbReference type="ARBA" id="ARBA00022985"/>
    </source>
</evidence>
<keyword evidence="3 9" id="KW-0808">Transferase</keyword>
<dbReference type="InterPro" id="IPR001173">
    <property type="entry name" value="Glyco_trans_2-like"/>
</dbReference>
<dbReference type="Pfam" id="PF00535">
    <property type="entry name" value="Glycos_transf_2"/>
    <property type="match status" value="1"/>
</dbReference>
<gene>
    <name evidence="9" type="ORF">COX36_03855</name>
</gene>
<evidence type="ECO:0000313" key="10">
    <source>
        <dbReference type="Proteomes" id="UP000230273"/>
    </source>
</evidence>
<dbReference type="GO" id="GO:0099621">
    <property type="term" value="F:undecaprenyl-phosphate 4-deoxy-4-formamido-L-arabinose transferase activity"/>
    <property type="evidence" value="ECO:0007669"/>
    <property type="project" value="TreeGrafter"/>
</dbReference>
<dbReference type="AlphaFoldDB" id="A0A2G9YY34"/>
<keyword evidence="7" id="KW-0472">Membrane</keyword>
<dbReference type="EMBL" id="PCRP01000061">
    <property type="protein sequence ID" value="PIP23351.1"/>
    <property type="molecule type" value="Genomic_DNA"/>
</dbReference>
<keyword evidence="6" id="KW-1133">Transmembrane helix</keyword>
<dbReference type="PANTHER" id="PTHR48090">
    <property type="entry name" value="UNDECAPRENYL-PHOSPHATE 4-DEOXY-4-FORMAMIDO-L-ARABINOSE TRANSFERASE-RELATED"/>
    <property type="match status" value="1"/>
</dbReference>
<keyword evidence="5" id="KW-0448">Lipopolysaccharide biosynthesis</keyword>
<proteinExistence type="predicted"/>
<dbReference type="Gene3D" id="3.90.550.10">
    <property type="entry name" value="Spore Coat Polysaccharide Biosynthesis Protein SpsA, Chain A"/>
    <property type="match status" value="1"/>
</dbReference>
<keyword evidence="1" id="KW-1003">Cell membrane</keyword>
<protein>
    <submittedName>
        <fullName evidence="9">Glycosyl transferase</fullName>
    </submittedName>
</protein>